<dbReference type="EMBL" id="BARS01054795">
    <property type="protein sequence ID" value="GAG51716.1"/>
    <property type="molecule type" value="Genomic_DNA"/>
</dbReference>
<organism evidence="2">
    <name type="scientific">marine sediment metagenome</name>
    <dbReference type="NCBI Taxonomy" id="412755"/>
    <lineage>
        <taxon>unclassified sequences</taxon>
        <taxon>metagenomes</taxon>
        <taxon>ecological metagenomes</taxon>
    </lineage>
</organism>
<accession>X0ZU57</accession>
<evidence type="ECO:0000313" key="2">
    <source>
        <dbReference type="EMBL" id="GAG51716.1"/>
    </source>
</evidence>
<reference evidence="2" key="1">
    <citation type="journal article" date="2014" name="Front. Microbiol.">
        <title>High frequency of phylogenetically diverse reductive dehalogenase-homologous genes in deep subseafloor sedimentary metagenomes.</title>
        <authorList>
            <person name="Kawai M."/>
            <person name="Futagami T."/>
            <person name="Toyoda A."/>
            <person name="Takaki Y."/>
            <person name="Nishi S."/>
            <person name="Hori S."/>
            <person name="Arai W."/>
            <person name="Tsubouchi T."/>
            <person name="Morono Y."/>
            <person name="Uchiyama I."/>
            <person name="Ito T."/>
            <person name="Fujiyama A."/>
            <person name="Inagaki F."/>
            <person name="Takami H."/>
        </authorList>
    </citation>
    <scope>NUCLEOTIDE SEQUENCE</scope>
    <source>
        <strain evidence="2">Expedition CK06-06</strain>
    </source>
</reference>
<feature type="transmembrane region" description="Helical" evidence="1">
    <location>
        <begin position="47"/>
        <end position="71"/>
    </location>
</feature>
<gene>
    <name evidence="2" type="ORF">S01H1_81039</name>
</gene>
<dbReference type="AlphaFoldDB" id="X0ZU57"/>
<evidence type="ECO:0000256" key="1">
    <source>
        <dbReference type="SAM" id="Phobius"/>
    </source>
</evidence>
<keyword evidence="1" id="KW-1133">Transmembrane helix</keyword>
<sequence length="125" mass="13017">FDAEPDGFVRGFVRTVSLAIGLDPDDTVTRMLAEPDPRRKKAGIPSLFAVAAFVLFVCLSALGAGILWALAGARPGQLVEVAVAPETQRVRSDAVRELAVSSGIIPETAIPGAQPLGPVQASQPE</sequence>
<name>X0ZU57_9ZZZZ</name>
<keyword evidence="1" id="KW-0472">Membrane</keyword>
<comment type="caution">
    <text evidence="2">The sequence shown here is derived from an EMBL/GenBank/DDBJ whole genome shotgun (WGS) entry which is preliminary data.</text>
</comment>
<proteinExistence type="predicted"/>
<feature type="non-terminal residue" evidence="2">
    <location>
        <position position="1"/>
    </location>
</feature>
<protein>
    <submittedName>
        <fullName evidence="2">Uncharacterized protein</fullName>
    </submittedName>
</protein>
<keyword evidence="1" id="KW-0812">Transmembrane</keyword>